<evidence type="ECO:0000313" key="3">
    <source>
        <dbReference type="Proteomes" id="UP000523007"/>
    </source>
</evidence>
<keyword evidence="3" id="KW-1185">Reference proteome</keyword>
<accession>A0A7W7REP5</accession>
<dbReference type="EMBL" id="JACHJT010000001">
    <property type="protein sequence ID" value="MBB4930534.1"/>
    <property type="molecule type" value="Genomic_DNA"/>
</dbReference>
<dbReference type="RefSeq" id="WP_312885170.1">
    <property type="nucleotide sequence ID" value="NZ_JACHJT010000001.1"/>
</dbReference>
<organism evidence="2 3">
    <name type="scientific">Lipingzhangella halophila</name>
    <dbReference type="NCBI Taxonomy" id="1783352"/>
    <lineage>
        <taxon>Bacteria</taxon>
        <taxon>Bacillati</taxon>
        <taxon>Actinomycetota</taxon>
        <taxon>Actinomycetes</taxon>
        <taxon>Streptosporangiales</taxon>
        <taxon>Nocardiopsidaceae</taxon>
        <taxon>Lipingzhangella</taxon>
    </lineage>
</organism>
<gene>
    <name evidence="2" type="ORF">F4561_001354</name>
</gene>
<dbReference type="AlphaFoldDB" id="A0A7W7REP5"/>
<feature type="compositionally biased region" description="Acidic residues" evidence="1">
    <location>
        <begin position="53"/>
        <end position="76"/>
    </location>
</feature>
<feature type="region of interest" description="Disordered" evidence="1">
    <location>
        <begin position="30"/>
        <end position="141"/>
    </location>
</feature>
<dbReference type="Proteomes" id="UP000523007">
    <property type="component" value="Unassembled WGS sequence"/>
</dbReference>
<comment type="caution">
    <text evidence="2">The sequence shown here is derived from an EMBL/GenBank/DDBJ whole genome shotgun (WGS) entry which is preliminary data.</text>
</comment>
<sequence length="378" mass="42032">MILLVAAITAVVLAGGIPGTIRDNIQAAIESIGDGEGSDTDSDPQEPNGDNSLPEEPDLPESEEIQPADREPEEDTAWPYTVQPAIHEDSDSDEDSESDSEAPSGEVDPEDSPVYQEPGEYPQMDDYHESQEDFESIGDGDQPLCGWPLEDPDLMNEGTGRHVCDTLMDVDTMINGARTGCWAHPMYWGKDEEWANCQPNAADMLEHYMSASGEDIDLDMDEFISDIPEFQDEIEGQQQDIIDSALEAAEGSDEPVTFPVSTEKIGWGYPPGEENGSEFVYDNRDWQSSIGSFHYWIEGDITVHPPDDPDGDPTYSLDTDVNMEKWYSWERDNDEQLFQSWKGMLAGQAHSDMAMLHQYGIAQEFWIRGDTSLPTVEG</sequence>
<name>A0A7W7REP5_9ACTN</name>
<evidence type="ECO:0000313" key="2">
    <source>
        <dbReference type="EMBL" id="MBB4930534.1"/>
    </source>
</evidence>
<reference evidence="2 3" key="1">
    <citation type="submission" date="2020-08" db="EMBL/GenBank/DDBJ databases">
        <title>Sequencing the genomes of 1000 actinobacteria strains.</title>
        <authorList>
            <person name="Klenk H.-P."/>
        </authorList>
    </citation>
    <scope>NUCLEOTIDE SEQUENCE [LARGE SCALE GENOMIC DNA]</scope>
    <source>
        <strain evidence="2 3">DSM 102030</strain>
    </source>
</reference>
<evidence type="ECO:0000256" key="1">
    <source>
        <dbReference type="SAM" id="MobiDB-lite"/>
    </source>
</evidence>
<protein>
    <submittedName>
        <fullName evidence="2">Uncharacterized protein</fullName>
    </submittedName>
</protein>
<feature type="compositionally biased region" description="Acidic residues" evidence="1">
    <location>
        <begin position="90"/>
        <end position="100"/>
    </location>
</feature>
<proteinExistence type="predicted"/>